<evidence type="ECO:0000256" key="1">
    <source>
        <dbReference type="SAM" id="MobiDB-lite"/>
    </source>
</evidence>
<evidence type="ECO:0000313" key="2">
    <source>
        <dbReference type="EMBL" id="KAL1632390.1"/>
    </source>
</evidence>
<comment type="caution">
    <text evidence="2">The sequence shown here is derived from an EMBL/GenBank/DDBJ whole genome shotgun (WGS) entry which is preliminary data.</text>
</comment>
<evidence type="ECO:0000313" key="3">
    <source>
        <dbReference type="Proteomes" id="UP001521116"/>
    </source>
</evidence>
<name>A0ABR3SYI1_9PEZI</name>
<feature type="compositionally biased region" description="Basic residues" evidence="1">
    <location>
        <begin position="27"/>
        <end position="39"/>
    </location>
</feature>
<feature type="region of interest" description="Disordered" evidence="1">
    <location>
        <begin position="27"/>
        <end position="62"/>
    </location>
</feature>
<sequence length="62" mass="7478">MVVTSIGMMREMIFRWFVKTFQRRQISRSRKKRGIKKNKPPTFGGGMSKVKRQDTFWREPTL</sequence>
<gene>
    <name evidence="2" type="ORF">SLS56_003632</name>
</gene>
<accession>A0ABR3SYI1</accession>
<protein>
    <submittedName>
        <fullName evidence="2">Uncharacterized protein</fullName>
    </submittedName>
</protein>
<dbReference type="Proteomes" id="UP001521116">
    <property type="component" value="Unassembled WGS sequence"/>
</dbReference>
<organism evidence="2 3">
    <name type="scientific">Neofusicoccum ribis</name>
    <dbReference type="NCBI Taxonomy" id="45134"/>
    <lineage>
        <taxon>Eukaryota</taxon>
        <taxon>Fungi</taxon>
        <taxon>Dikarya</taxon>
        <taxon>Ascomycota</taxon>
        <taxon>Pezizomycotina</taxon>
        <taxon>Dothideomycetes</taxon>
        <taxon>Dothideomycetes incertae sedis</taxon>
        <taxon>Botryosphaeriales</taxon>
        <taxon>Botryosphaeriaceae</taxon>
        <taxon>Neofusicoccum</taxon>
    </lineage>
</organism>
<proteinExistence type="predicted"/>
<reference evidence="2 3" key="1">
    <citation type="submission" date="2024-02" db="EMBL/GenBank/DDBJ databases">
        <title>De novo assembly and annotation of 12 fungi associated with fruit tree decline syndrome in Ontario, Canada.</title>
        <authorList>
            <person name="Sulman M."/>
            <person name="Ellouze W."/>
            <person name="Ilyukhin E."/>
        </authorList>
    </citation>
    <scope>NUCLEOTIDE SEQUENCE [LARGE SCALE GENOMIC DNA]</scope>
    <source>
        <strain evidence="2 3">M1-105</strain>
    </source>
</reference>
<dbReference type="EMBL" id="JAJVDC020000030">
    <property type="protein sequence ID" value="KAL1632390.1"/>
    <property type="molecule type" value="Genomic_DNA"/>
</dbReference>
<keyword evidence="3" id="KW-1185">Reference proteome</keyword>
<feature type="compositionally biased region" description="Basic and acidic residues" evidence="1">
    <location>
        <begin position="51"/>
        <end position="62"/>
    </location>
</feature>